<reference evidence="1" key="1">
    <citation type="submission" date="2014-11" db="EMBL/GenBank/DDBJ databases">
        <authorList>
            <person name="Amaro Gonzalez C."/>
        </authorList>
    </citation>
    <scope>NUCLEOTIDE SEQUENCE</scope>
</reference>
<protein>
    <submittedName>
        <fullName evidence="1">Uncharacterized protein</fullName>
    </submittedName>
</protein>
<name>A0A0E9RMF0_ANGAN</name>
<proteinExistence type="predicted"/>
<organism evidence="1">
    <name type="scientific">Anguilla anguilla</name>
    <name type="common">European freshwater eel</name>
    <name type="synonym">Muraena anguilla</name>
    <dbReference type="NCBI Taxonomy" id="7936"/>
    <lineage>
        <taxon>Eukaryota</taxon>
        <taxon>Metazoa</taxon>
        <taxon>Chordata</taxon>
        <taxon>Craniata</taxon>
        <taxon>Vertebrata</taxon>
        <taxon>Euteleostomi</taxon>
        <taxon>Actinopterygii</taxon>
        <taxon>Neopterygii</taxon>
        <taxon>Teleostei</taxon>
        <taxon>Anguilliformes</taxon>
        <taxon>Anguillidae</taxon>
        <taxon>Anguilla</taxon>
    </lineage>
</organism>
<reference evidence="1" key="2">
    <citation type="journal article" date="2015" name="Fish Shellfish Immunol.">
        <title>Early steps in the European eel (Anguilla anguilla)-Vibrio vulnificus interaction in the gills: Role of the RtxA13 toxin.</title>
        <authorList>
            <person name="Callol A."/>
            <person name="Pajuelo D."/>
            <person name="Ebbesson L."/>
            <person name="Teles M."/>
            <person name="MacKenzie S."/>
            <person name="Amaro C."/>
        </authorList>
    </citation>
    <scope>NUCLEOTIDE SEQUENCE</scope>
</reference>
<accession>A0A0E9RMF0</accession>
<evidence type="ECO:0000313" key="1">
    <source>
        <dbReference type="EMBL" id="JAH30311.1"/>
    </source>
</evidence>
<dbReference type="AlphaFoldDB" id="A0A0E9RMF0"/>
<dbReference type="EMBL" id="GBXM01078266">
    <property type="protein sequence ID" value="JAH30311.1"/>
    <property type="molecule type" value="Transcribed_RNA"/>
</dbReference>
<sequence length="34" mass="4066">MYILCHVSTLCQMILEFFCEEPLAFHLVIFSRKC</sequence>